<evidence type="ECO:0000313" key="3">
    <source>
        <dbReference type="Proteomes" id="UP000226437"/>
    </source>
</evidence>
<organism evidence="2 3">
    <name type="scientific">Neolewinella marina</name>
    <dbReference type="NCBI Taxonomy" id="438751"/>
    <lineage>
        <taxon>Bacteria</taxon>
        <taxon>Pseudomonadati</taxon>
        <taxon>Bacteroidota</taxon>
        <taxon>Saprospiria</taxon>
        <taxon>Saprospirales</taxon>
        <taxon>Lewinellaceae</taxon>
        <taxon>Neolewinella</taxon>
    </lineage>
</organism>
<reference evidence="2 3" key="1">
    <citation type="submission" date="2017-10" db="EMBL/GenBank/DDBJ databases">
        <title>The draft genome sequence of Lewinella marina KCTC 32374.</title>
        <authorList>
            <person name="Wang K."/>
        </authorList>
    </citation>
    <scope>NUCLEOTIDE SEQUENCE [LARGE SCALE GENOMIC DNA]</scope>
    <source>
        <strain evidence="2 3">MKG-38</strain>
    </source>
</reference>
<dbReference type="OrthoDB" id="7794186at2"/>
<evidence type="ECO:0000313" key="2">
    <source>
        <dbReference type="EMBL" id="PHK98667.1"/>
    </source>
</evidence>
<evidence type="ECO:0008006" key="4">
    <source>
        <dbReference type="Google" id="ProtNLM"/>
    </source>
</evidence>
<comment type="caution">
    <text evidence="2">The sequence shown here is derived from an EMBL/GenBank/DDBJ whole genome shotgun (WGS) entry which is preliminary data.</text>
</comment>
<feature type="signal peptide" evidence="1">
    <location>
        <begin position="1"/>
        <end position="20"/>
    </location>
</feature>
<keyword evidence="1" id="KW-0732">Signal</keyword>
<proteinExistence type="predicted"/>
<dbReference type="EMBL" id="PDLO01000003">
    <property type="protein sequence ID" value="PHK98667.1"/>
    <property type="molecule type" value="Genomic_DNA"/>
</dbReference>
<name>A0A2G0CFH1_9BACT</name>
<feature type="chain" id="PRO_5013578550" description="Gliding motility-associated C-terminal domain-containing protein" evidence="1">
    <location>
        <begin position="21"/>
        <end position="833"/>
    </location>
</feature>
<evidence type="ECO:0000256" key="1">
    <source>
        <dbReference type="SAM" id="SignalP"/>
    </source>
</evidence>
<accession>A0A2G0CFH1</accession>
<dbReference type="Pfam" id="PF13585">
    <property type="entry name" value="CHU_C"/>
    <property type="match status" value="1"/>
</dbReference>
<dbReference type="SUPFAM" id="SSF63829">
    <property type="entry name" value="Calcium-dependent phosphotriesterase"/>
    <property type="match status" value="1"/>
</dbReference>
<dbReference type="Proteomes" id="UP000226437">
    <property type="component" value="Unassembled WGS sequence"/>
</dbReference>
<gene>
    <name evidence="2" type="ORF">CGL56_09370</name>
</gene>
<sequence length="833" mass="88788">MNALFRYFLLLLAFFPGWMAGQENHCTGSRYVQLYYDDSGRDVRLSCIVDYGGSGDILVGGMAGGDILLSRLSAEGVVRWQRAIATGGESTELSLVNGLLVDPEGMIAGVVSHFSDNRQTAGLFRYNPVTDQLLYYRKAPYESDPTGILLGGGGEYVVSGSRIGAPSPIFRRGLLQRFRRNDGSPLGQGHYYDLAGEETIFDLLPHPDGGYLAAGAASVRGSAGAGRSVLLQVDPGGNLLSSRVGPVADDRNARLFAFDVEVEQGRTYLLQWGDLDRITGAEGTLPIITAFAAGGEVLWSRKYDLTASSGEVGIEMAIHNGGLLLYGYSLVGKRDIFLLQLEFSGEVRWARRYSFPGNAQVYQRGNQQLLARPFRILVAATYSFRGTQPHEGLLLQLDGEGRPLAECLVVEDSPVAVSNLLTVWSERSLSDTMITADWVEEAADRPETELVAVDDCDRPCAGCTERSFSSRVLCPGDTILVAGSWRSEPGLYRDTLSGRAGACDTVATTEIVDAPPISARYLQLPGCGLAGGTIEVIPSGGLPPYGYAWSDGPRTGSRGSLDPGAYQVTVSDVTGCQSFVLPVTVAAAADTDFRLEVTVPSCPGGSDGGVALLPAGSGRLKLLSDTTFTADAITGLASGFYSLIVRLDDGCEVYREAEVPPSAPFHLQLSGPERGRLGDPLTYTAQVTGGSPPLAFTWSADSTASCVACPSYQLTARQTGWITVEAGDASGCTARDSLFLVVERGPPRVYVPTAFSPNGDGHNDLWVPGLGPDIAAIVSWKVYHRWGGLVWSYEAGGANYWDGAVAGVYFYTLVVRLIDGTVAELSGEVTVVR</sequence>
<dbReference type="AlphaFoldDB" id="A0A2G0CFH1"/>
<dbReference type="RefSeq" id="WP_099106277.1">
    <property type="nucleotide sequence ID" value="NZ_JAATJF010000001.1"/>
</dbReference>
<keyword evidence="3" id="KW-1185">Reference proteome</keyword>
<protein>
    <recommendedName>
        <fullName evidence="4">Gliding motility-associated C-terminal domain-containing protein</fullName>
    </recommendedName>
</protein>